<dbReference type="VEuPathDB" id="FungiDB:RhiirFUN_009708"/>
<sequence>MAVGLFKNVAEPSKNYMLTVKHSVKEEGSESVFQPGKFDKIENWKILGMPNVPLGSNITITKICNINSEINENDNQALINDIVNYGYVQKIGRSTFTTGGFIEDRKRFSLRVVSINDESNKFGMKGDSGSPVFDMHGRLWGINVTGGHPFYYVVPIEWILNDVRERFNATFIRKPEIA</sequence>
<reference evidence="1 2" key="2">
    <citation type="submission" date="2017-10" db="EMBL/GenBank/DDBJ databases">
        <title>Extensive intraspecific genome diversity in a model arbuscular mycorrhizal fungus.</title>
        <authorList>
            <person name="Chen E.C.H."/>
            <person name="Morin E."/>
            <person name="Baudet D."/>
            <person name="Noel J."/>
            <person name="Ndikumana S."/>
            <person name="Charron P."/>
            <person name="St-Onge C."/>
            <person name="Giorgi J."/>
            <person name="Grigoriev I.V."/>
            <person name="Roux C."/>
            <person name="Martin F.M."/>
            <person name="Corradi N."/>
        </authorList>
    </citation>
    <scope>NUCLEOTIDE SEQUENCE [LARGE SCALE GENOMIC DNA]</scope>
    <source>
        <strain evidence="1 2">C2</strain>
    </source>
</reference>
<accession>A0A2N1MQW4</accession>
<dbReference type="Gene3D" id="2.40.10.10">
    <property type="entry name" value="Trypsin-like serine proteases"/>
    <property type="match status" value="2"/>
</dbReference>
<evidence type="ECO:0000313" key="2">
    <source>
        <dbReference type="Proteomes" id="UP000233469"/>
    </source>
</evidence>
<dbReference type="Proteomes" id="UP000233469">
    <property type="component" value="Unassembled WGS sequence"/>
</dbReference>
<proteinExistence type="predicted"/>
<dbReference type="InterPro" id="IPR043504">
    <property type="entry name" value="Peptidase_S1_PA_chymotrypsin"/>
</dbReference>
<protein>
    <recommendedName>
        <fullName evidence="3">Trypsin-like serine protease</fullName>
    </recommendedName>
</protein>
<dbReference type="EMBL" id="LLXL01001521">
    <property type="protein sequence ID" value="PKK64024.1"/>
    <property type="molecule type" value="Genomic_DNA"/>
</dbReference>
<gene>
    <name evidence="1" type="ORF">RhiirC2_788068</name>
</gene>
<dbReference type="VEuPathDB" id="FungiDB:FUN_011162"/>
<evidence type="ECO:0000313" key="1">
    <source>
        <dbReference type="EMBL" id="PKK64024.1"/>
    </source>
</evidence>
<comment type="caution">
    <text evidence="1">The sequence shown here is derived from an EMBL/GenBank/DDBJ whole genome shotgun (WGS) entry which is preliminary data.</text>
</comment>
<reference evidence="1 2" key="1">
    <citation type="submission" date="2016-04" db="EMBL/GenBank/DDBJ databases">
        <title>Genome analyses suggest a sexual origin of heterokaryosis in a supposedly ancient asexual fungus.</title>
        <authorList>
            <person name="Ropars J."/>
            <person name="Sedzielewska K."/>
            <person name="Noel J."/>
            <person name="Charron P."/>
            <person name="Farinelli L."/>
            <person name="Marton T."/>
            <person name="Kruger M."/>
            <person name="Pelin A."/>
            <person name="Brachmann A."/>
            <person name="Corradi N."/>
        </authorList>
    </citation>
    <scope>NUCLEOTIDE SEQUENCE [LARGE SCALE GENOMIC DNA]</scope>
    <source>
        <strain evidence="1 2">C2</strain>
    </source>
</reference>
<dbReference type="SUPFAM" id="SSF50494">
    <property type="entry name" value="Trypsin-like serine proteases"/>
    <property type="match status" value="1"/>
</dbReference>
<dbReference type="AlphaFoldDB" id="A0A2N1MQW4"/>
<evidence type="ECO:0008006" key="3">
    <source>
        <dbReference type="Google" id="ProtNLM"/>
    </source>
</evidence>
<name>A0A2N1MQW4_9GLOM</name>
<dbReference type="VEuPathDB" id="FungiDB:RhiirA1_452383"/>
<organism evidence="1 2">
    <name type="scientific">Rhizophagus irregularis</name>
    <dbReference type="NCBI Taxonomy" id="588596"/>
    <lineage>
        <taxon>Eukaryota</taxon>
        <taxon>Fungi</taxon>
        <taxon>Fungi incertae sedis</taxon>
        <taxon>Mucoromycota</taxon>
        <taxon>Glomeromycotina</taxon>
        <taxon>Glomeromycetes</taxon>
        <taxon>Glomerales</taxon>
        <taxon>Glomeraceae</taxon>
        <taxon>Rhizophagus</taxon>
    </lineage>
</organism>
<dbReference type="InterPro" id="IPR009003">
    <property type="entry name" value="Peptidase_S1_PA"/>
</dbReference>